<sequence length="367" mass="41609">MIGDAAPHPPNSEASRGYDWRMEVGQLNREMGVSVYGVQCLKEDKATPFWAELAERTAGRHLQLDQVGSVVDMIMAIVYREHGAGFFDAYEQEVRAREGNGMRHELEDMFHRLRDEDRPAKRPAQGDASPAKRACKAAKAEPKPKRAKPKAKRAEPKAKRTEAKAKRTEPKAKRTEPKPKVLKNKKPTRESVQQSHFVLNTLRWSPWRKAMSLVAPDDGAQWMPRRGAEPGFRNASLFTDSKRSKPAVYEFAVQTGAHRKLHVVFFRCSRAIPTGCRWDRHLLRGAGIQAMISKVLKQRAAGNHVILMARRAFLPESGVEVAGKQHMGSRGVAALLKTRYDYAWRPCSDRRQEITRPVQRNQCFISQ</sequence>
<dbReference type="AlphaFoldDB" id="R7UU37"/>
<dbReference type="STRING" id="283909.R7UU37"/>
<organism evidence="2">
    <name type="scientific">Capitella teleta</name>
    <name type="common">Polychaete worm</name>
    <dbReference type="NCBI Taxonomy" id="283909"/>
    <lineage>
        <taxon>Eukaryota</taxon>
        <taxon>Metazoa</taxon>
        <taxon>Spiralia</taxon>
        <taxon>Lophotrochozoa</taxon>
        <taxon>Annelida</taxon>
        <taxon>Polychaeta</taxon>
        <taxon>Sedentaria</taxon>
        <taxon>Scolecida</taxon>
        <taxon>Capitellidae</taxon>
        <taxon>Capitella</taxon>
    </lineage>
</organism>
<feature type="compositionally biased region" description="Basic and acidic residues" evidence="1">
    <location>
        <begin position="152"/>
        <end position="179"/>
    </location>
</feature>
<name>R7UU37_CAPTE</name>
<evidence type="ECO:0000256" key="1">
    <source>
        <dbReference type="SAM" id="MobiDB-lite"/>
    </source>
</evidence>
<dbReference type="EnsemblMetazoa" id="CapteT193317">
    <property type="protein sequence ID" value="CapteP193317"/>
    <property type="gene ID" value="CapteG193317"/>
</dbReference>
<evidence type="ECO:0000313" key="2">
    <source>
        <dbReference type="EMBL" id="ELU10024.1"/>
    </source>
</evidence>
<dbReference type="OMA" id="FANKANW"/>
<dbReference type="PANTHER" id="PTHR47824">
    <property type="entry name" value="UBIQUITIN-LIKE DOMAIN-CONTAINING PROTEIN"/>
    <property type="match status" value="1"/>
</dbReference>
<dbReference type="OrthoDB" id="20889at2759"/>
<reference evidence="2 4" key="2">
    <citation type="journal article" date="2013" name="Nature">
        <title>Insights into bilaterian evolution from three spiralian genomes.</title>
        <authorList>
            <person name="Simakov O."/>
            <person name="Marletaz F."/>
            <person name="Cho S.J."/>
            <person name="Edsinger-Gonzales E."/>
            <person name="Havlak P."/>
            <person name="Hellsten U."/>
            <person name="Kuo D.H."/>
            <person name="Larsson T."/>
            <person name="Lv J."/>
            <person name="Arendt D."/>
            <person name="Savage R."/>
            <person name="Osoegawa K."/>
            <person name="de Jong P."/>
            <person name="Grimwood J."/>
            <person name="Chapman J.A."/>
            <person name="Shapiro H."/>
            <person name="Aerts A."/>
            <person name="Otillar R.P."/>
            <person name="Terry A.Y."/>
            <person name="Boore J.L."/>
            <person name="Grigoriev I.V."/>
            <person name="Lindberg D.R."/>
            <person name="Seaver E.C."/>
            <person name="Weisblat D.A."/>
            <person name="Putnam N.H."/>
            <person name="Rokhsar D.S."/>
        </authorList>
    </citation>
    <scope>NUCLEOTIDE SEQUENCE</scope>
    <source>
        <strain evidence="2 4">I ESC-2004</strain>
    </source>
</reference>
<dbReference type="Proteomes" id="UP000014760">
    <property type="component" value="Unassembled WGS sequence"/>
</dbReference>
<gene>
    <name evidence="2" type="ORF">CAPTEDRAFT_193317</name>
</gene>
<protein>
    <submittedName>
        <fullName evidence="2 3">Uncharacterized protein</fullName>
    </submittedName>
</protein>
<dbReference type="PANTHER" id="PTHR47824:SF3">
    <property type="entry name" value="UBIQUITIN-LIKE DOMAIN-CONTAINING PROTEIN"/>
    <property type="match status" value="1"/>
</dbReference>
<feature type="region of interest" description="Disordered" evidence="1">
    <location>
        <begin position="113"/>
        <end position="193"/>
    </location>
</feature>
<dbReference type="HOGENOM" id="CLU_014807_1_0_1"/>
<evidence type="ECO:0000313" key="4">
    <source>
        <dbReference type="Proteomes" id="UP000014760"/>
    </source>
</evidence>
<reference evidence="3" key="3">
    <citation type="submission" date="2015-06" db="UniProtKB">
        <authorList>
            <consortium name="EnsemblMetazoa"/>
        </authorList>
    </citation>
    <scope>IDENTIFICATION</scope>
</reference>
<accession>R7UU37</accession>
<reference evidence="4" key="1">
    <citation type="submission" date="2012-12" db="EMBL/GenBank/DDBJ databases">
        <authorList>
            <person name="Hellsten U."/>
            <person name="Grimwood J."/>
            <person name="Chapman J.A."/>
            <person name="Shapiro H."/>
            <person name="Aerts A."/>
            <person name="Otillar R.P."/>
            <person name="Terry A.Y."/>
            <person name="Boore J.L."/>
            <person name="Simakov O."/>
            <person name="Marletaz F."/>
            <person name="Cho S.-J."/>
            <person name="Edsinger-Gonzales E."/>
            <person name="Havlak P."/>
            <person name="Kuo D.-H."/>
            <person name="Larsson T."/>
            <person name="Lv J."/>
            <person name="Arendt D."/>
            <person name="Savage R."/>
            <person name="Osoegawa K."/>
            <person name="de Jong P."/>
            <person name="Lindberg D.R."/>
            <person name="Seaver E.C."/>
            <person name="Weisblat D.A."/>
            <person name="Putnam N.H."/>
            <person name="Grigoriev I.V."/>
            <person name="Rokhsar D.S."/>
        </authorList>
    </citation>
    <scope>NUCLEOTIDE SEQUENCE</scope>
    <source>
        <strain evidence="4">I ESC-2004</strain>
    </source>
</reference>
<proteinExistence type="predicted"/>
<dbReference type="EMBL" id="AMQN01000948">
    <property type="status" value="NOT_ANNOTATED_CDS"/>
    <property type="molecule type" value="Genomic_DNA"/>
</dbReference>
<keyword evidence="4" id="KW-1185">Reference proteome</keyword>
<dbReference type="EMBL" id="KB297742">
    <property type="protein sequence ID" value="ELU10024.1"/>
    <property type="molecule type" value="Genomic_DNA"/>
</dbReference>
<evidence type="ECO:0000313" key="3">
    <source>
        <dbReference type="EnsemblMetazoa" id="CapteP193317"/>
    </source>
</evidence>